<protein>
    <submittedName>
        <fullName evidence="1">Uncharacterized protein</fullName>
    </submittedName>
</protein>
<accession>A0A0C2CL32</accession>
<name>A0A0C2CL32_9BACT</name>
<organism evidence="1 2">
    <name type="scientific">Enhygromyxa salina</name>
    <dbReference type="NCBI Taxonomy" id="215803"/>
    <lineage>
        <taxon>Bacteria</taxon>
        <taxon>Pseudomonadati</taxon>
        <taxon>Myxococcota</taxon>
        <taxon>Polyangia</taxon>
        <taxon>Nannocystales</taxon>
        <taxon>Nannocystaceae</taxon>
        <taxon>Enhygromyxa</taxon>
    </lineage>
</organism>
<gene>
    <name evidence="1" type="ORF">DB30_02247</name>
</gene>
<sequence>MLRLVTTLVTVVVLLAVLAGLAWRQQAAEERAAAREHARERWLTQAPKSPHGAAHFGTFVFAPARELSALAPGYDEVLGTSARIEAHVRAPLLGRPIAELPYAGRFGWPSMLSLCELLLPLLGIALGHACIAGERERSALLLPRSVGVSASQSRSPASRRSAWGCSCSPRSRSSAGLLCGAPTWSHAGDR</sequence>
<proteinExistence type="predicted"/>
<evidence type="ECO:0000313" key="2">
    <source>
        <dbReference type="Proteomes" id="UP000031599"/>
    </source>
</evidence>
<dbReference type="RefSeq" id="WP_052558753.1">
    <property type="nucleotide sequence ID" value="NZ_JMCC02000162.1"/>
</dbReference>
<dbReference type="EMBL" id="JMCC02000162">
    <property type="protein sequence ID" value="KIG11946.1"/>
    <property type="molecule type" value="Genomic_DNA"/>
</dbReference>
<reference evidence="1 2" key="1">
    <citation type="submission" date="2014-12" db="EMBL/GenBank/DDBJ databases">
        <title>Genome assembly of Enhygromyxa salina DSM 15201.</title>
        <authorList>
            <person name="Sharma G."/>
            <person name="Subramanian S."/>
        </authorList>
    </citation>
    <scope>NUCLEOTIDE SEQUENCE [LARGE SCALE GENOMIC DNA]</scope>
    <source>
        <strain evidence="1 2">DSM 15201</strain>
    </source>
</reference>
<comment type="caution">
    <text evidence="1">The sequence shown here is derived from an EMBL/GenBank/DDBJ whole genome shotgun (WGS) entry which is preliminary data.</text>
</comment>
<dbReference type="Proteomes" id="UP000031599">
    <property type="component" value="Unassembled WGS sequence"/>
</dbReference>
<evidence type="ECO:0000313" key="1">
    <source>
        <dbReference type="EMBL" id="KIG11946.1"/>
    </source>
</evidence>
<dbReference type="AlphaFoldDB" id="A0A0C2CL32"/>